<evidence type="ECO:0000313" key="5">
    <source>
        <dbReference type="EMBL" id="KAG7321270.1"/>
    </source>
</evidence>
<evidence type="ECO:0000256" key="2">
    <source>
        <dbReference type="SAM" id="Coils"/>
    </source>
</evidence>
<dbReference type="PANTHER" id="PTHR14882:SF3">
    <property type="entry name" value="COILED-COIL DOMAIN CONTAINING 92B"/>
    <property type="match status" value="1"/>
</dbReference>
<organism evidence="5 6">
    <name type="scientific">Hemibagrus wyckioides</name>
    <dbReference type="NCBI Taxonomy" id="337641"/>
    <lineage>
        <taxon>Eukaryota</taxon>
        <taxon>Metazoa</taxon>
        <taxon>Chordata</taxon>
        <taxon>Craniata</taxon>
        <taxon>Vertebrata</taxon>
        <taxon>Euteleostomi</taxon>
        <taxon>Actinopterygii</taxon>
        <taxon>Neopterygii</taxon>
        <taxon>Teleostei</taxon>
        <taxon>Ostariophysi</taxon>
        <taxon>Siluriformes</taxon>
        <taxon>Bagridae</taxon>
        <taxon>Hemibagrus</taxon>
    </lineage>
</organism>
<comment type="caution">
    <text evidence="5">The sequence shown here is derived from an EMBL/GenBank/DDBJ whole genome shotgun (WGS) entry which is preliminary data.</text>
</comment>
<feature type="compositionally biased region" description="Low complexity" evidence="3">
    <location>
        <begin position="74"/>
        <end position="85"/>
    </location>
</feature>
<dbReference type="AlphaFoldDB" id="A0A9D3NHU7"/>
<feature type="region of interest" description="Disordered" evidence="3">
    <location>
        <begin position="1"/>
        <end position="135"/>
    </location>
</feature>
<feature type="compositionally biased region" description="Basic and acidic residues" evidence="3">
    <location>
        <begin position="7"/>
        <end position="25"/>
    </location>
</feature>
<dbReference type="InterPro" id="IPR040370">
    <property type="entry name" value="CCDC74A/CCDC74B/CCDC92"/>
</dbReference>
<keyword evidence="6" id="KW-1185">Reference proteome</keyword>
<feature type="region of interest" description="Disordered" evidence="3">
    <location>
        <begin position="387"/>
        <end position="425"/>
    </location>
</feature>
<feature type="compositionally biased region" description="Basic and acidic residues" evidence="3">
    <location>
        <begin position="44"/>
        <end position="56"/>
    </location>
</feature>
<dbReference type="InterPro" id="IPR039496">
    <property type="entry name" value="CCDC92/74_N"/>
</dbReference>
<gene>
    <name evidence="5" type="ORF">KOW79_015685</name>
</gene>
<dbReference type="EMBL" id="JAHKSW010000018">
    <property type="protein sequence ID" value="KAG7321270.1"/>
    <property type="molecule type" value="Genomic_DNA"/>
</dbReference>
<dbReference type="OrthoDB" id="2155209at2759"/>
<evidence type="ECO:0000256" key="1">
    <source>
        <dbReference type="ARBA" id="ARBA00023054"/>
    </source>
</evidence>
<dbReference type="PANTHER" id="PTHR14882">
    <property type="entry name" value="COILED-COIL DOMAIN-CONTAINING 74A"/>
    <property type="match status" value="1"/>
</dbReference>
<evidence type="ECO:0000256" key="3">
    <source>
        <dbReference type="SAM" id="MobiDB-lite"/>
    </source>
</evidence>
<feature type="domain" description="CCDC92/74 N-terminal" evidence="4">
    <location>
        <begin position="238"/>
        <end position="288"/>
    </location>
</feature>
<evidence type="ECO:0000259" key="4">
    <source>
        <dbReference type="Pfam" id="PF14916"/>
    </source>
</evidence>
<accession>A0A9D3NHU7</accession>
<sequence length="473" mass="53931">MATLTGKLRDPREGIQSTRRGDHHNTPAAGSAGKEGKKKKRKNTTKEKNKPIYEQKKRGHPSTPSHSDDSEKPQTQQSTNTEQSSDLIYGKGQAKERSARKCRKGKSTQPAVEEPPAPDKEDKTDVSSQTQESLRWEGVLDDPVAEAERLEVYKANRRKRYMAFKQTLLENTKQQLFGLESENRRDPLRQLPVHAWQRVSSLINFPCPGGDGGESRPAPFILLIDTCCVSMDTGTLAQQVESVERNIKFLQKEHQVLLTGLRLEIRHLKKRCNDLSCELSKSSPARNREDIAAEEEFLQARLLQTEHHLAEQVCYQGELKAKLRHKGEQASALQVRLRDEERRFLEELKRRSHKITALSRDLRKQTDIAAQLTFQLHSARFRLYHQAEEEGEDEEGKRDEKGPGCLSSSPQVSAARAEARHRSHCSARLRRSERVRECVPQERILGPEKPRPMPDPALFLEEKIHKSIVVPNL</sequence>
<feature type="coiled-coil region" evidence="2">
    <location>
        <begin position="233"/>
        <end position="278"/>
    </location>
</feature>
<proteinExistence type="predicted"/>
<dbReference type="Pfam" id="PF14916">
    <property type="entry name" value="CCDC92"/>
    <property type="match status" value="1"/>
</dbReference>
<name>A0A9D3NHU7_9TELE</name>
<evidence type="ECO:0000313" key="6">
    <source>
        <dbReference type="Proteomes" id="UP000824219"/>
    </source>
</evidence>
<keyword evidence="1 2" id="KW-0175">Coiled coil</keyword>
<reference evidence="5 6" key="1">
    <citation type="submission" date="2021-06" db="EMBL/GenBank/DDBJ databases">
        <title>Chromosome-level genome assembly of the red-tail catfish (Hemibagrus wyckioides).</title>
        <authorList>
            <person name="Shao F."/>
        </authorList>
    </citation>
    <scope>NUCLEOTIDE SEQUENCE [LARGE SCALE GENOMIC DNA]</scope>
    <source>
        <strain evidence="5">EC202008001</strain>
        <tissue evidence="5">Blood</tissue>
    </source>
</reference>
<protein>
    <recommendedName>
        <fullName evidence="4">CCDC92/74 N-terminal domain-containing protein</fullName>
    </recommendedName>
</protein>
<dbReference type="Proteomes" id="UP000824219">
    <property type="component" value="Linkage Group LG18"/>
</dbReference>